<protein>
    <submittedName>
        <fullName evidence="1">Secreted protein</fullName>
    </submittedName>
</protein>
<dbReference type="WBParaSite" id="HPLM_0000187201-mRNA-1">
    <property type="protein sequence ID" value="HPLM_0000187201-mRNA-1"/>
    <property type="gene ID" value="HPLM_0000187201"/>
</dbReference>
<proteinExistence type="predicted"/>
<dbReference type="AlphaFoldDB" id="A0A0N4VX52"/>
<organism evidence="1">
    <name type="scientific">Haemonchus placei</name>
    <name type="common">Barber's pole worm</name>
    <dbReference type="NCBI Taxonomy" id="6290"/>
    <lineage>
        <taxon>Eukaryota</taxon>
        <taxon>Metazoa</taxon>
        <taxon>Ecdysozoa</taxon>
        <taxon>Nematoda</taxon>
        <taxon>Chromadorea</taxon>
        <taxon>Rhabditida</taxon>
        <taxon>Rhabditina</taxon>
        <taxon>Rhabditomorpha</taxon>
        <taxon>Strongyloidea</taxon>
        <taxon>Trichostrongylidae</taxon>
        <taxon>Haemonchus</taxon>
    </lineage>
</organism>
<reference evidence="1" key="1">
    <citation type="submission" date="2017-02" db="UniProtKB">
        <authorList>
            <consortium name="WormBaseParasite"/>
        </authorList>
    </citation>
    <scope>IDENTIFICATION</scope>
</reference>
<evidence type="ECO:0000313" key="1">
    <source>
        <dbReference type="WBParaSite" id="HPLM_0000187201-mRNA-1"/>
    </source>
</evidence>
<accession>A0A0N4VX52</accession>
<sequence length="92" mass="10650">QLDVISIFKKKIFQKTHLIRQHSVRSGAFRRHHLLIGDRFTVDFLTERCTHFTSTVTRTWAQFALFSSSIIRRKARICSSCSCPTSFCCPVS</sequence>
<name>A0A0N4VX52_HAEPC</name>